<reference evidence="1 2" key="2">
    <citation type="journal article" date="2022" name="Mol. Biol. Evol.">
        <title>Comparative Genomics Reveals Insights into the Divergent Evolution of Astigmatic Mites and Household Pest Adaptations.</title>
        <authorList>
            <person name="Xiong Q."/>
            <person name="Wan A.T."/>
            <person name="Liu X."/>
            <person name="Fung C.S."/>
            <person name="Xiao X."/>
            <person name="Malainual N."/>
            <person name="Hou J."/>
            <person name="Wang L."/>
            <person name="Wang M."/>
            <person name="Yang K.Y."/>
            <person name="Cui Y."/>
            <person name="Leung E.L."/>
            <person name="Nong W."/>
            <person name="Shin S.K."/>
            <person name="Au S.W."/>
            <person name="Jeong K.Y."/>
            <person name="Chew F.T."/>
            <person name="Hui J.H."/>
            <person name="Leung T.F."/>
            <person name="Tungtrongchitr A."/>
            <person name="Zhong N."/>
            <person name="Liu Z."/>
            <person name="Tsui S.K."/>
        </authorList>
    </citation>
    <scope>NUCLEOTIDE SEQUENCE [LARGE SCALE GENOMIC DNA]</scope>
    <source>
        <strain evidence="1">Derp</strain>
    </source>
</reference>
<keyword evidence="2" id="KW-1185">Reference proteome</keyword>
<proteinExistence type="predicted"/>
<name>A0ABQ8JB76_DERPT</name>
<gene>
    <name evidence="1" type="ORF">DERP_001683</name>
</gene>
<dbReference type="EMBL" id="NJHN03000054">
    <property type="protein sequence ID" value="KAH9419852.1"/>
    <property type="molecule type" value="Genomic_DNA"/>
</dbReference>
<reference evidence="1 2" key="1">
    <citation type="journal article" date="2018" name="J. Allergy Clin. Immunol.">
        <title>High-quality assembly of Dermatophagoides pteronyssinus genome and transcriptome reveals a wide range of novel allergens.</title>
        <authorList>
            <person name="Liu X.Y."/>
            <person name="Yang K.Y."/>
            <person name="Wang M.Q."/>
            <person name="Kwok J.S."/>
            <person name="Zeng X."/>
            <person name="Yang Z."/>
            <person name="Xiao X.J."/>
            <person name="Lau C.P."/>
            <person name="Li Y."/>
            <person name="Huang Z.M."/>
            <person name="Ba J.G."/>
            <person name="Yim A.K."/>
            <person name="Ouyang C.Y."/>
            <person name="Ngai S.M."/>
            <person name="Chan T.F."/>
            <person name="Leung E.L."/>
            <person name="Liu L."/>
            <person name="Liu Z.G."/>
            <person name="Tsui S.K."/>
        </authorList>
    </citation>
    <scope>NUCLEOTIDE SEQUENCE [LARGE SCALE GENOMIC DNA]</scope>
    <source>
        <strain evidence="1">Derp</strain>
    </source>
</reference>
<dbReference type="Proteomes" id="UP000887458">
    <property type="component" value="Unassembled WGS sequence"/>
</dbReference>
<feature type="non-terminal residue" evidence="1">
    <location>
        <position position="1"/>
    </location>
</feature>
<sequence length="79" mass="9349">LLSEQMKNEIGLNFGTREINEWKKCDWCDQMDSRKEKLCWIETIKQWNLSRRRQNDPSSILYHVIGECSICISITGITN</sequence>
<accession>A0ABQ8JB76</accession>
<organism evidence="1 2">
    <name type="scientific">Dermatophagoides pteronyssinus</name>
    <name type="common">European house dust mite</name>
    <dbReference type="NCBI Taxonomy" id="6956"/>
    <lineage>
        <taxon>Eukaryota</taxon>
        <taxon>Metazoa</taxon>
        <taxon>Ecdysozoa</taxon>
        <taxon>Arthropoda</taxon>
        <taxon>Chelicerata</taxon>
        <taxon>Arachnida</taxon>
        <taxon>Acari</taxon>
        <taxon>Acariformes</taxon>
        <taxon>Sarcoptiformes</taxon>
        <taxon>Astigmata</taxon>
        <taxon>Psoroptidia</taxon>
        <taxon>Analgoidea</taxon>
        <taxon>Pyroglyphidae</taxon>
        <taxon>Dermatophagoidinae</taxon>
        <taxon>Dermatophagoides</taxon>
    </lineage>
</organism>
<comment type="caution">
    <text evidence="1">The sequence shown here is derived from an EMBL/GenBank/DDBJ whole genome shotgun (WGS) entry which is preliminary data.</text>
</comment>
<evidence type="ECO:0000313" key="2">
    <source>
        <dbReference type="Proteomes" id="UP000887458"/>
    </source>
</evidence>
<evidence type="ECO:0000313" key="1">
    <source>
        <dbReference type="EMBL" id="KAH9419852.1"/>
    </source>
</evidence>
<protein>
    <submittedName>
        <fullName evidence="1">Uncharacterized protein</fullName>
    </submittedName>
</protein>